<feature type="compositionally biased region" description="Acidic residues" evidence="1">
    <location>
        <begin position="269"/>
        <end position="278"/>
    </location>
</feature>
<dbReference type="OrthoDB" id="10371362at2759"/>
<dbReference type="AlphaFoldDB" id="A0A329RAH7"/>
<sequence length="278" mass="31043">MIFQARWRKLNKAGWDSKRPTGLSNAHTYVKPDKTKKDARGIDYFVGENELMLYLGKIDLEKLREKEQACKVSRKSTARQRTGERTAPTDAEDLEASQSIAGDTLESADTTSANLEPAGADFALYGPRLQVPNVVSYVHVQPRRQSSAENWQPHPVMVRPAPSRLRILRWLVMPTVDSPVSPRTPAADLPVRPRTLGAEFEEVDDSSDALDDIDEDASDAAIVDSRLPSAADEEMKDDPGAPDRPDEDESNRIEETEDPRKFARFESYAESDDGDDDE</sequence>
<feature type="compositionally biased region" description="Basic and acidic residues" evidence="1">
    <location>
        <begin position="237"/>
        <end position="264"/>
    </location>
</feature>
<feature type="region of interest" description="Disordered" evidence="1">
    <location>
        <begin position="69"/>
        <end position="96"/>
    </location>
</feature>
<organism evidence="2 3">
    <name type="scientific">Phytophthora cactorum</name>
    <dbReference type="NCBI Taxonomy" id="29920"/>
    <lineage>
        <taxon>Eukaryota</taxon>
        <taxon>Sar</taxon>
        <taxon>Stramenopiles</taxon>
        <taxon>Oomycota</taxon>
        <taxon>Peronosporomycetes</taxon>
        <taxon>Peronosporales</taxon>
        <taxon>Peronosporaceae</taxon>
        <taxon>Phytophthora</taxon>
    </lineage>
</organism>
<proteinExistence type="predicted"/>
<reference evidence="2 3" key="1">
    <citation type="submission" date="2018-01" db="EMBL/GenBank/DDBJ databases">
        <title>Draft genome of the strawberry crown rot pathogen Phytophthora cactorum.</title>
        <authorList>
            <person name="Armitage A.D."/>
            <person name="Lysoe E."/>
            <person name="Nellist C.F."/>
            <person name="Harrison R.J."/>
            <person name="Brurberg M.B."/>
        </authorList>
    </citation>
    <scope>NUCLEOTIDE SEQUENCE [LARGE SCALE GENOMIC DNA]</scope>
    <source>
        <strain evidence="2 3">10300</strain>
    </source>
</reference>
<comment type="caution">
    <text evidence="2">The sequence shown here is derived from an EMBL/GenBank/DDBJ whole genome shotgun (WGS) entry which is preliminary data.</text>
</comment>
<name>A0A329RAH7_9STRA</name>
<feature type="compositionally biased region" description="Acidic residues" evidence="1">
    <location>
        <begin position="199"/>
        <end position="218"/>
    </location>
</feature>
<dbReference type="VEuPathDB" id="FungiDB:PC110_g21914"/>
<gene>
    <name evidence="2" type="ORF">PC110_g21914</name>
</gene>
<dbReference type="Proteomes" id="UP000251314">
    <property type="component" value="Unassembled WGS sequence"/>
</dbReference>
<protein>
    <submittedName>
        <fullName evidence="2">Uncharacterized protein</fullName>
    </submittedName>
</protein>
<evidence type="ECO:0000256" key="1">
    <source>
        <dbReference type="SAM" id="MobiDB-lite"/>
    </source>
</evidence>
<dbReference type="PANTHER" id="PTHR37069:SF2">
    <property type="entry name" value="PIGGYBAC TRANSPOSABLE ELEMENT-DERIVED PROTEIN DOMAIN-CONTAINING PROTEIN"/>
    <property type="match status" value="1"/>
</dbReference>
<accession>A0A329RAH7</accession>
<evidence type="ECO:0000313" key="2">
    <source>
        <dbReference type="EMBL" id="RAW21644.1"/>
    </source>
</evidence>
<dbReference type="PANTHER" id="PTHR37069">
    <property type="entry name" value="DDE_TNP_1_7 DOMAIN-CONTAINING PROTEIN"/>
    <property type="match status" value="1"/>
</dbReference>
<keyword evidence="3" id="KW-1185">Reference proteome</keyword>
<dbReference type="EMBL" id="MJFZ01001633">
    <property type="protein sequence ID" value="RAW21644.1"/>
    <property type="molecule type" value="Genomic_DNA"/>
</dbReference>
<feature type="region of interest" description="Disordered" evidence="1">
    <location>
        <begin position="198"/>
        <end position="278"/>
    </location>
</feature>
<evidence type="ECO:0000313" key="3">
    <source>
        <dbReference type="Proteomes" id="UP000251314"/>
    </source>
</evidence>